<proteinExistence type="predicted"/>
<evidence type="ECO:0000313" key="2">
    <source>
        <dbReference type="EMBL" id="CAI9587103.1"/>
    </source>
</evidence>
<feature type="non-terminal residue" evidence="2">
    <location>
        <position position="1"/>
    </location>
</feature>
<sequence length="100" mass="11094">PKKPHSFKDDADLLALKKELEDAGEVRSRSPNRSLSVPNRPRTRPPQRPPPPKSNIPMSIPQPLKLLPGAPPQHPPQDKTGISKPYNVKQIKTTNAQEAE</sequence>
<comment type="caution">
    <text evidence="2">The sequence shown here is derived from an EMBL/GenBank/DDBJ whole genome shotgun (WGS) entry which is preliminary data.</text>
</comment>
<gene>
    <name evidence="2" type="ORF">SPARVUS_LOCUS10516591</name>
</gene>
<feature type="compositionally biased region" description="Polar residues" evidence="1">
    <location>
        <begin position="90"/>
        <end position="100"/>
    </location>
</feature>
<keyword evidence="3" id="KW-1185">Reference proteome</keyword>
<protein>
    <submittedName>
        <fullName evidence="2">Uncharacterized protein</fullName>
    </submittedName>
</protein>
<reference evidence="2" key="1">
    <citation type="submission" date="2023-05" db="EMBL/GenBank/DDBJ databases">
        <authorList>
            <person name="Stuckert A."/>
        </authorList>
    </citation>
    <scope>NUCLEOTIDE SEQUENCE</scope>
</reference>
<feature type="region of interest" description="Disordered" evidence="1">
    <location>
        <begin position="20"/>
        <end position="100"/>
    </location>
</feature>
<evidence type="ECO:0000256" key="1">
    <source>
        <dbReference type="SAM" id="MobiDB-lite"/>
    </source>
</evidence>
<accession>A0ABN9EUT8</accession>
<dbReference type="Proteomes" id="UP001162483">
    <property type="component" value="Unassembled WGS sequence"/>
</dbReference>
<dbReference type="EMBL" id="CATNWA010015816">
    <property type="protein sequence ID" value="CAI9587103.1"/>
    <property type="molecule type" value="Genomic_DNA"/>
</dbReference>
<feature type="non-terminal residue" evidence="2">
    <location>
        <position position="100"/>
    </location>
</feature>
<evidence type="ECO:0000313" key="3">
    <source>
        <dbReference type="Proteomes" id="UP001162483"/>
    </source>
</evidence>
<feature type="compositionally biased region" description="Pro residues" evidence="1">
    <location>
        <begin position="44"/>
        <end position="54"/>
    </location>
</feature>
<name>A0ABN9EUT8_9NEOB</name>
<organism evidence="2 3">
    <name type="scientific">Staurois parvus</name>
    <dbReference type="NCBI Taxonomy" id="386267"/>
    <lineage>
        <taxon>Eukaryota</taxon>
        <taxon>Metazoa</taxon>
        <taxon>Chordata</taxon>
        <taxon>Craniata</taxon>
        <taxon>Vertebrata</taxon>
        <taxon>Euteleostomi</taxon>
        <taxon>Amphibia</taxon>
        <taxon>Batrachia</taxon>
        <taxon>Anura</taxon>
        <taxon>Neobatrachia</taxon>
        <taxon>Ranoidea</taxon>
        <taxon>Ranidae</taxon>
        <taxon>Staurois</taxon>
    </lineage>
</organism>